<feature type="signal peptide" evidence="2">
    <location>
        <begin position="1"/>
        <end position="22"/>
    </location>
</feature>
<evidence type="ECO:0000256" key="2">
    <source>
        <dbReference type="SAM" id="SignalP"/>
    </source>
</evidence>
<evidence type="ECO:0000313" key="4">
    <source>
        <dbReference type="Proteomes" id="UP000014155"/>
    </source>
</evidence>
<keyword evidence="2" id="KW-0732">Signal</keyword>
<dbReference type="PATRIC" id="fig|1195236.3.peg.1757"/>
<comment type="caution">
    <text evidence="3">The sequence shown here is derived from an EMBL/GenBank/DDBJ whole genome shotgun (WGS) entry which is preliminary data.</text>
</comment>
<evidence type="ECO:0008006" key="5">
    <source>
        <dbReference type="Google" id="ProtNLM"/>
    </source>
</evidence>
<proteinExistence type="predicted"/>
<dbReference type="EMBL" id="AORV01000026">
    <property type="protein sequence ID" value="EMS72533.1"/>
    <property type="molecule type" value="Genomic_DNA"/>
</dbReference>
<dbReference type="PROSITE" id="PS51257">
    <property type="entry name" value="PROKAR_LIPOPROTEIN"/>
    <property type="match status" value="1"/>
</dbReference>
<gene>
    <name evidence="3" type="ORF">CTER_1435</name>
</gene>
<dbReference type="Proteomes" id="UP000014155">
    <property type="component" value="Unassembled WGS sequence"/>
</dbReference>
<evidence type="ECO:0000256" key="1">
    <source>
        <dbReference type="SAM" id="MobiDB-lite"/>
    </source>
</evidence>
<reference evidence="3 4" key="1">
    <citation type="journal article" date="2013" name="Genome Announc.">
        <title>Draft Genome Sequence of the Cellulolytic, Mesophilic, Anaerobic Bacterium Clostridium termitidis Strain CT1112 (DSM 5398).</title>
        <authorList>
            <person name="Lal S."/>
            <person name="Ramachandran U."/>
            <person name="Zhang X."/>
            <person name="Munir R."/>
            <person name="Sparling R."/>
            <person name="Levin D.B."/>
        </authorList>
    </citation>
    <scope>NUCLEOTIDE SEQUENCE [LARGE SCALE GENOMIC DNA]</scope>
    <source>
        <strain evidence="3 4">CT1112</strain>
    </source>
</reference>
<feature type="region of interest" description="Disordered" evidence="1">
    <location>
        <begin position="28"/>
        <end position="48"/>
    </location>
</feature>
<feature type="chain" id="PRO_5004486903" description="Lipoprotein" evidence="2">
    <location>
        <begin position="23"/>
        <end position="380"/>
    </location>
</feature>
<dbReference type="STRING" id="1195236.CTER_1435"/>
<name>S0FVG5_RUMCE</name>
<accession>S0FVG5</accession>
<dbReference type="RefSeq" id="WP_004624761.1">
    <property type="nucleotide sequence ID" value="NZ_AORV01000026.1"/>
</dbReference>
<evidence type="ECO:0000313" key="3">
    <source>
        <dbReference type="EMBL" id="EMS72533.1"/>
    </source>
</evidence>
<organism evidence="3 4">
    <name type="scientific">Ruminiclostridium cellobioparum subsp. termitidis CT1112</name>
    <dbReference type="NCBI Taxonomy" id="1195236"/>
    <lineage>
        <taxon>Bacteria</taxon>
        <taxon>Bacillati</taxon>
        <taxon>Bacillota</taxon>
        <taxon>Clostridia</taxon>
        <taxon>Eubacteriales</taxon>
        <taxon>Oscillospiraceae</taxon>
        <taxon>Ruminiclostridium</taxon>
    </lineage>
</organism>
<sequence>MKRTTLGLIIMAVLMLAGCTNEETNRQLNSFSSQNSSRTSGSTSSQASSLISSQTSASTYSSSNYVKTYDDETHKNVQYEELSFNIGSYHIVSDSSSNNIETFKCEIDKSEGYSWTKTYMTITVREMEKKELHDTNSIVAYLSDRYPNYEKINIYNNVTDNSGIISLYIASQGDQTKYVVSYKEACYLIESDVNEVYLLKNYPSEYYEVHNQKIECANSNITTVNETISYNKSEFEKADYDIIQGINGTKYSAELSRDKEYQYHFTLKNEKLENLLTLSTYGQFDEVIKILDVNMDGYADIRFLEEPGTFNNSYSLYVWDDSAKDFDKVKCEEMISEFDVHDGYLLNHQKADANSVVSQKLVWKNNNTLIKAAEEQYHVD</sequence>
<protein>
    <recommendedName>
        <fullName evidence="5">Lipoprotein</fullName>
    </recommendedName>
</protein>
<keyword evidence="4" id="KW-1185">Reference proteome</keyword>
<dbReference type="AlphaFoldDB" id="S0FVG5"/>